<evidence type="ECO:0000259" key="6">
    <source>
        <dbReference type="PROSITE" id="PS51914"/>
    </source>
</evidence>
<dbReference type="InterPro" id="IPR012913">
    <property type="entry name" value="OS9-like_dom"/>
</dbReference>
<feature type="region of interest" description="Disordered" evidence="5">
    <location>
        <begin position="511"/>
        <end position="717"/>
    </location>
</feature>
<evidence type="ECO:0000256" key="4">
    <source>
        <dbReference type="ARBA" id="ARBA00023157"/>
    </source>
</evidence>
<feature type="region of interest" description="Disordered" evidence="5">
    <location>
        <begin position="366"/>
        <end position="418"/>
    </location>
</feature>
<dbReference type="InterPro" id="IPR009011">
    <property type="entry name" value="Man6P_isomerase_rcpt-bd_dom_sf"/>
</dbReference>
<feature type="compositionally biased region" description="Gly residues" evidence="5">
    <location>
        <begin position="644"/>
        <end position="657"/>
    </location>
</feature>
<dbReference type="PANTHER" id="PTHR15414:SF5">
    <property type="entry name" value="PROTEIN OS-9"/>
    <property type="match status" value="1"/>
</dbReference>
<dbReference type="SUPFAM" id="SSF50911">
    <property type="entry name" value="Mannose 6-phosphate receptor domain"/>
    <property type="match status" value="1"/>
</dbReference>
<feature type="compositionally biased region" description="Basic and acidic residues" evidence="5">
    <location>
        <begin position="389"/>
        <end position="407"/>
    </location>
</feature>
<protein>
    <submittedName>
        <fullName evidence="8">Protein OS-9 isoform X2</fullName>
    </submittedName>
</protein>
<comment type="subcellular location">
    <subcellularLocation>
        <location evidence="1">Endoplasmic reticulum</location>
    </subcellularLocation>
</comment>
<evidence type="ECO:0000256" key="5">
    <source>
        <dbReference type="SAM" id="MobiDB-lite"/>
    </source>
</evidence>
<dbReference type="InterPro" id="IPR044865">
    <property type="entry name" value="MRH_dom"/>
</dbReference>
<dbReference type="RefSeq" id="XP_035824780.1">
    <property type="nucleotide sequence ID" value="XM_035968887.1"/>
</dbReference>
<feature type="region of interest" description="Disordered" evidence="5">
    <location>
        <begin position="753"/>
        <end position="783"/>
    </location>
</feature>
<feature type="compositionally biased region" description="Basic and acidic residues" evidence="5">
    <location>
        <begin position="691"/>
        <end position="706"/>
    </location>
</feature>
<dbReference type="InterPro" id="IPR045149">
    <property type="entry name" value="OS-9-like"/>
</dbReference>
<feature type="compositionally biased region" description="Acidic residues" evidence="5">
    <location>
        <begin position="408"/>
        <end position="418"/>
    </location>
</feature>
<sequence length="783" mass="88359">MAAQANVRSCRSWLRLKFAVFLFILQNVVHVKGFMDMEELKSVYYGLDILSEPVVIQKDAPVGAVHVMSKYGQQYQCTFPDHSIEEKKKEEEEKIAIESGIVEMLKPLGLKDCLFKSKDWWSYEFCYGKFIRQFHMEDGEIKGNIIYLGNYAEDFDWNNETAREERLRSKASISRYHSQTYTLGTKCDLTGQPRRAEVRFMCEENSEDYLARVDEAETCVYTVTIMTSRICRHPYLKAPARRKPVAITCNPLLTEIQFHDYMEEKAERQRKEQLILAAAKQRYGSKATLSPTNLDKTLEQEMSRVAKELLTQPIDKLFPIQQRKVMAKEEFVKTFGENEDLWTLYLRGVEVNKKRQEEIQRRLEGVHQRMKEKREELSSQEKEEEETAEEAKDGKEKDNEEKTKKEDGETEDTLQEVQDEDDELLAEFDAEINAIKARFHQSLGKLSSMQQKLNLQRNWESEIENAESELGVKVDRTLISGLSNTLDKLVNKLHDTQTQLSTMDNELEKLYKKGKKKAEEGEDEEDKEGESQASDDMAEEDVGGGSKASTHDLGMEDPESELDGQEFESDLESKILPPPKAGPGLTAIGGGVGGDHAANARPGTAGRENPAASQSAGLQDPTAQGGDELPGGVEDDGLLADDGGAVGGGGGGGGGEEAGAEEPVLKITISSTKREDEEEEDLELPGNVQKLLEESVRKEYERHRTQSDSQPLSFDADHSFHKDKTVHVIQQEDENGKTNRFIFVVGFDTFNDESSESMKQNQLEENYGFVYGEKKQKKSPPGS</sequence>
<gene>
    <name evidence="8" type="primary">LOC101845908</name>
</gene>
<feature type="domain" description="MRH" evidence="6">
    <location>
        <begin position="111"/>
        <end position="233"/>
    </location>
</feature>
<evidence type="ECO:0000313" key="8">
    <source>
        <dbReference type="RefSeq" id="XP_035824780.1"/>
    </source>
</evidence>
<proteinExistence type="predicted"/>
<evidence type="ECO:0000256" key="1">
    <source>
        <dbReference type="ARBA" id="ARBA00004240"/>
    </source>
</evidence>
<reference evidence="8" key="1">
    <citation type="submission" date="2025-08" db="UniProtKB">
        <authorList>
            <consortium name="RefSeq"/>
        </authorList>
    </citation>
    <scope>IDENTIFICATION</scope>
</reference>
<evidence type="ECO:0000313" key="7">
    <source>
        <dbReference type="Proteomes" id="UP000694888"/>
    </source>
</evidence>
<dbReference type="Gene3D" id="2.70.130.10">
    <property type="entry name" value="Mannose-6-phosphate receptor binding domain"/>
    <property type="match status" value="1"/>
</dbReference>
<feature type="compositionally biased region" description="Acidic residues" evidence="5">
    <location>
        <begin position="555"/>
        <end position="570"/>
    </location>
</feature>
<dbReference type="PROSITE" id="PS51914">
    <property type="entry name" value="MRH"/>
    <property type="match status" value="1"/>
</dbReference>
<keyword evidence="7" id="KW-1185">Reference proteome</keyword>
<dbReference type="Proteomes" id="UP000694888">
    <property type="component" value="Unplaced"/>
</dbReference>
<name>A0ABM1VQT8_APLCA</name>
<keyword evidence="3" id="KW-0256">Endoplasmic reticulum</keyword>
<dbReference type="PANTHER" id="PTHR15414">
    <property type="entry name" value="OS-9-RELATED"/>
    <property type="match status" value="1"/>
</dbReference>
<keyword evidence="4" id="KW-1015">Disulfide bond</keyword>
<dbReference type="GeneID" id="101845908"/>
<evidence type="ECO:0000256" key="2">
    <source>
        <dbReference type="ARBA" id="ARBA00022729"/>
    </source>
</evidence>
<keyword evidence="2" id="KW-0732">Signal</keyword>
<dbReference type="Pfam" id="PF07915">
    <property type="entry name" value="PRKCSH"/>
    <property type="match status" value="1"/>
</dbReference>
<accession>A0ABM1VQT8</accession>
<evidence type="ECO:0000256" key="3">
    <source>
        <dbReference type="ARBA" id="ARBA00022824"/>
    </source>
</evidence>
<feature type="compositionally biased region" description="Basic and acidic residues" evidence="5">
    <location>
        <begin position="366"/>
        <end position="381"/>
    </location>
</feature>
<organism evidence="7 8">
    <name type="scientific">Aplysia californica</name>
    <name type="common">California sea hare</name>
    <dbReference type="NCBI Taxonomy" id="6500"/>
    <lineage>
        <taxon>Eukaryota</taxon>
        <taxon>Metazoa</taxon>
        <taxon>Spiralia</taxon>
        <taxon>Lophotrochozoa</taxon>
        <taxon>Mollusca</taxon>
        <taxon>Gastropoda</taxon>
        <taxon>Heterobranchia</taxon>
        <taxon>Euthyneura</taxon>
        <taxon>Tectipleura</taxon>
        <taxon>Aplysiida</taxon>
        <taxon>Aplysioidea</taxon>
        <taxon>Aplysiidae</taxon>
        <taxon>Aplysia</taxon>
    </lineage>
</organism>